<organism evidence="9 10">
    <name type="scientific">Talaromyces amestolkiae</name>
    <dbReference type="NCBI Taxonomy" id="1196081"/>
    <lineage>
        <taxon>Eukaryota</taxon>
        <taxon>Fungi</taxon>
        <taxon>Dikarya</taxon>
        <taxon>Ascomycota</taxon>
        <taxon>Pezizomycotina</taxon>
        <taxon>Eurotiomycetes</taxon>
        <taxon>Eurotiomycetidae</taxon>
        <taxon>Eurotiales</taxon>
        <taxon>Trichocomaceae</taxon>
        <taxon>Talaromyces</taxon>
        <taxon>Talaromyces sect. Talaromyces</taxon>
    </lineage>
</organism>
<feature type="transmembrane region" description="Helical" evidence="7">
    <location>
        <begin position="169"/>
        <end position="196"/>
    </location>
</feature>
<dbReference type="Pfam" id="PF20684">
    <property type="entry name" value="Fung_rhodopsin"/>
    <property type="match status" value="1"/>
</dbReference>
<gene>
    <name evidence="9" type="ORF">BHQ10_002755</name>
</gene>
<dbReference type="Proteomes" id="UP000249363">
    <property type="component" value="Unassembled WGS sequence"/>
</dbReference>
<dbReference type="GeneID" id="63791971"/>
<dbReference type="PANTHER" id="PTHR33048">
    <property type="entry name" value="PTH11-LIKE INTEGRAL MEMBRANE PROTEIN (AFU_ORTHOLOGUE AFUA_5G11245)"/>
    <property type="match status" value="1"/>
</dbReference>
<evidence type="ECO:0000256" key="5">
    <source>
        <dbReference type="ARBA" id="ARBA00038359"/>
    </source>
</evidence>
<keyword evidence="10" id="KW-1185">Reference proteome</keyword>
<feature type="compositionally biased region" description="Polar residues" evidence="6">
    <location>
        <begin position="334"/>
        <end position="345"/>
    </location>
</feature>
<feature type="transmembrane region" description="Helical" evidence="7">
    <location>
        <begin position="16"/>
        <end position="38"/>
    </location>
</feature>
<comment type="similarity">
    <text evidence="5">Belongs to the SAT4 family.</text>
</comment>
<sequence length="360" mass="39157">MALQDVTFPVKPIVKIHFIINCVLVFITLVVVGLRILSRVITNAGLGWDDFLILVATPEAIGMLVIQGLYLPMGVGYPINETLPNLVVILKLMVSYALIYSFCISAIKMSVLCFYLRIFVNKYVRIATMVVAGFVLTWTTANILLLFLICRPFRANYDPTLATGHCGNQVTAFISIGVFNIISDIMICLLPLPTIWGLKARQKMKLSLTGLFTISLAVSAVAAGRIAALTHLELVNLTGTMVWVDFLSTTEISLGILCVSLPMLGPILSKVRKGGHSRYGSNSWQKKYPNAASKGSASKFSSKKRQPGADTIILNSIDAADEHDHDPINYPGNAETSSQHGSEASLNPAYKQAQIGVARV</sequence>
<evidence type="ECO:0000313" key="10">
    <source>
        <dbReference type="Proteomes" id="UP000249363"/>
    </source>
</evidence>
<dbReference type="OrthoDB" id="10017208at2759"/>
<evidence type="ECO:0000256" key="3">
    <source>
        <dbReference type="ARBA" id="ARBA00022989"/>
    </source>
</evidence>
<keyword evidence="4 7" id="KW-0472">Membrane</keyword>
<dbReference type="InterPro" id="IPR052337">
    <property type="entry name" value="SAT4-like"/>
</dbReference>
<evidence type="ECO:0000313" key="9">
    <source>
        <dbReference type="EMBL" id="RAO66743.1"/>
    </source>
</evidence>
<evidence type="ECO:0000256" key="6">
    <source>
        <dbReference type="SAM" id="MobiDB-lite"/>
    </source>
</evidence>
<dbReference type="RefSeq" id="XP_040731259.1">
    <property type="nucleotide sequence ID" value="XM_040874935.1"/>
</dbReference>
<feature type="transmembrane region" description="Helical" evidence="7">
    <location>
        <begin position="208"/>
        <end position="232"/>
    </location>
</feature>
<comment type="caution">
    <text evidence="9">The sequence shown here is derived from an EMBL/GenBank/DDBJ whole genome shotgun (WGS) entry which is preliminary data.</text>
</comment>
<protein>
    <recommendedName>
        <fullName evidence="8">Rhodopsin domain-containing protein</fullName>
    </recommendedName>
</protein>
<feature type="transmembrane region" description="Helical" evidence="7">
    <location>
        <begin position="50"/>
        <end position="73"/>
    </location>
</feature>
<feature type="domain" description="Rhodopsin" evidence="8">
    <location>
        <begin position="34"/>
        <end position="269"/>
    </location>
</feature>
<feature type="transmembrane region" description="Helical" evidence="7">
    <location>
        <begin position="123"/>
        <end position="149"/>
    </location>
</feature>
<dbReference type="STRING" id="1196081.A0A364KT72"/>
<proteinExistence type="inferred from homology"/>
<keyword evidence="3 7" id="KW-1133">Transmembrane helix</keyword>
<feature type="region of interest" description="Disordered" evidence="6">
    <location>
        <begin position="323"/>
        <end position="349"/>
    </location>
</feature>
<dbReference type="PANTHER" id="PTHR33048:SF161">
    <property type="entry name" value="INTEGRAL MEMBRANE PROTEIN"/>
    <property type="match status" value="1"/>
</dbReference>
<feature type="transmembrane region" description="Helical" evidence="7">
    <location>
        <begin position="93"/>
        <end position="116"/>
    </location>
</feature>
<feature type="transmembrane region" description="Helical" evidence="7">
    <location>
        <begin position="252"/>
        <end position="269"/>
    </location>
</feature>
<reference evidence="9 10" key="1">
    <citation type="journal article" date="2017" name="Biotechnol. Biofuels">
        <title>Differential beta-glucosidase expression as a function of carbon source availability in Talaromyces amestolkiae: a genomic and proteomic approach.</title>
        <authorList>
            <person name="de Eugenio L.I."/>
            <person name="Mendez-Liter J.A."/>
            <person name="Nieto-Dominguez M."/>
            <person name="Alonso L."/>
            <person name="Gil-Munoz J."/>
            <person name="Barriuso J."/>
            <person name="Prieto A."/>
            <person name="Martinez M.J."/>
        </authorList>
    </citation>
    <scope>NUCLEOTIDE SEQUENCE [LARGE SCALE GENOMIC DNA]</scope>
    <source>
        <strain evidence="9 10">CIB</strain>
    </source>
</reference>
<comment type="subcellular location">
    <subcellularLocation>
        <location evidence="1">Membrane</location>
        <topology evidence="1">Multi-pass membrane protein</topology>
    </subcellularLocation>
</comment>
<dbReference type="InterPro" id="IPR049326">
    <property type="entry name" value="Rhodopsin_dom_fungi"/>
</dbReference>
<evidence type="ECO:0000256" key="2">
    <source>
        <dbReference type="ARBA" id="ARBA00022692"/>
    </source>
</evidence>
<keyword evidence="2 7" id="KW-0812">Transmembrane</keyword>
<dbReference type="GO" id="GO:0016020">
    <property type="term" value="C:membrane"/>
    <property type="evidence" value="ECO:0007669"/>
    <property type="project" value="UniProtKB-SubCell"/>
</dbReference>
<evidence type="ECO:0000256" key="1">
    <source>
        <dbReference type="ARBA" id="ARBA00004141"/>
    </source>
</evidence>
<accession>A0A364KT72</accession>
<name>A0A364KT72_TALAM</name>
<evidence type="ECO:0000256" key="7">
    <source>
        <dbReference type="SAM" id="Phobius"/>
    </source>
</evidence>
<evidence type="ECO:0000256" key="4">
    <source>
        <dbReference type="ARBA" id="ARBA00023136"/>
    </source>
</evidence>
<dbReference type="EMBL" id="MIKG01000004">
    <property type="protein sequence ID" value="RAO66743.1"/>
    <property type="molecule type" value="Genomic_DNA"/>
</dbReference>
<dbReference type="AlphaFoldDB" id="A0A364KT72"/>
<evidence type="ECO:0000259" key="8">
    <source>
        <dbReference type="Pfam" id="PF20684"/>
    </source>
</evidence>